<organism evidence="1 2">
    <name type="scientific">Phytohabitans rumicis</name>
    <dbReference type="NCBI Taxonomy" id="1076125"/>
    <lineage>
        <taxon>Bacteria</taxon>
        <taxon>Bacillati</taxon>
        <taxon>Actinomycetota</taxon>
        <taxon>Actinomycetes</taxon>
        <taxon>Micromonosporales</taxon>
        <taxon>Micromonosporaceae</taxon>
    </lineage>
</organism>
<keyword evidence="2" id="KW-1185">Reference proteome</keyword>
<gene>
    <name evidence="1" type="ORF">Prum_014910</name>
</gene>
<protein>
    <submittedName>
        <fullName evidence="1">Uncharacterized protein</fullName>
    </submittedName>
</protein>
<accession>A0A6V8KZV2</accession>
<reference evidence="1 2" key="2">
    <citation type="submission" date="2020-03" db="EMBL/GenBank/DDBJ databases">
        <authorList>
            <person name="Ichikawa N."/>
            <person name="Kimura A."/>
            <person name="Kitahashi Y."/>
            <person name="Uohara A."/>
        </authorList>
    </citation>
    <scope>NUCLEOTIDE SEQUENCE [LARGE SCALE GENOMIC DNA]</scope>
    <source>
        <strain evidence="1 2">NBRC 108638</strain>
    </source>
</reference>
<sequence length="74" mass="8182">MTHDAHAGLYDATFERACNYARLIGSIRGWLDLTQVDPCFPNLPPISAVKALTEIRRLVDQFDTQPATPGGDRP</sequence>
<reference evidence="1 2" key="1">
    <citation type="submission" date="2020-03" db="EMBL/GenBank/DDBJ databases">
        <title>Whole genome shotgun sequence of Phytohabitans rumicis NBRC 108638.</title>
        <authorList>
            <person name="Komaki H."/>
            <person name="Tamura T."/>
        </authorList>
    </citation>
    <scope>NUCLEOTIDE SEQUENCE [LARGE SCALE GENOMIC DNA]</scope>
    <source>
        <strain evidence="1 2">NBRC 108638</strain>
    </source>
</reference>
<dbReference type="Proteomes" id="UP000482960">
    <property type="component" value="Unassembled WGS sequence"/>
</dbReference>
<name>A0A6V8KZV2_9ACTN</name>
<dbReference type="RefSeq" id="WP_173074970.1">
    <property type="nucleotide sequence ID" value="NZ_BAABJB010000029.1"/>
</dbReference>
<proteinExistence type="predicted"/>
<dbReference type="AlphaFoldDB" id="A0A6V8KZV2"/>
<evidence type="ECO:0000313" key="2">
    <source>
        <dbReference type="Proteomes" id="UP000482960"/>
    </source>
</evidence>
<comment type="caution">
    <text evidence="1">The sequence shown here is derived from an EMBL/GenBank/DDBJ whole genome shotgun (WGS) entry which is preliminary data.</text>
</comment>
<dbReference type="EMBL" id="BLPG01000001">
    <property type="protein sequence ID" value="GFJ87849.1"/>
    <property type="molecule type" value="Genomic_DNA"/>
</dbReference>
<evidence type="ECO:0000313" key="1">
    <source>
        <dbReference type="EMBL" id="GFJ87849.1"/>
    </source>
</evidence>